<dbReference type="RefSeq" id="WP_051624684.1">
    <property type="nucleotide sequence ID" value="NZ_ARYL01000012.1"/>
</dbReference>
<keyword evidence="5" id="KW-1185">Reference proteome</keyword>
<sequence>MAVPADAPTEHVVLEADYIYEIREENSVVAEGNVEALYEGRVLRADRIIYNRTTDRVRATGNVVIVDTDGSQQFADEVEVNSDLADGYAIGFSARLPEGATIVANSAIRKKNGVNALEQVIYTSCQLCGDDTTPTWSLRARRAVLDQESQMISYRDAIIEVAGIPVFYLPYLSHPDPTSERRSGFLVPSGGLSSKLGAFYQQPYYWAISQSQDLTISPMVSANVNPMVELDYRKRFYSGGVKINTSITRETDFDSDGVRFGDEKWRGHIYGKGLFAISPEWKWGFGVETQSDDLYDRRYDLDGQGERRGLYTSQPRRLLSQIFAVGQGDSYYTDVAVLDFQGLRGADDSRTLPTVAPVLFSEKYWDLGDYGFAAVNASSAMLTRENGLNSQRLSVGGDWSDLNVLPGGFTFEPFAEMRADYYALNEDVSGEPDVSRAVGNAGARVSYPLVRPGKIVDIMVEPTVMAAWGFSNVNGTAIPIEDSLLFEFDEGDLFEANGFGNYDLYEGDGKVAAGLTARAVFRNGPEFATTFGRRWRSRTDPNFDVASNLDGTSSDWVASASADFGNALRLDTRMRLDDDGYKLNRIDARLSTNYKRLRAVAQYYNINERVSPLNRPDEGIFLRGEFKVTKSYSIIFGQLRDIVQNLNAQKEYGIAYEDDCSRFELVYQRSELIDRTLGPSESIQFRFSLKSIGEFGSSEFD</sequence>
<comment type="function">
    <text evidence="1">Involved in the assembly of lipopolysaccharide (LPS) at the surface of the outer membrane.</text>
</comment>
<dbReference type="Proteomes" id="UP000024942">
    <property type="component" value="Unassembled WGS sequence"/>
</dbReference>
<dbReference type="AlphaFoldDB" id="A0A059G825"/>
<dbReference type="eggNOG" id="COG1452">
    <property type="taxonomic scope" value="Bacteria"/>
</dbReference>
<dbReference type="GO" id="GO:0015920">
    <property type="term" value="P:lipopolysaccharide transport"/>
    <property type="evidence" value="ECO:0007669"/>
    <property type="project" value="InterPro"/>
</dbReference>
<dbReference type="EMBL" id="ARYL01000012">
    <property type="protein sequence ID" value="KDA02638.1"/>
    <property type="molecule type" value="Genomic_DNA"/>
</dbReference>
<keyword evidence="1" id="KW-0732">Signal</keyword>
<dbReference type="PANTHER" id="PTHR30189">
    <property type="entry name" value="LPS-ASSEMBLY PROTEIN"/>
    <property type="match status" value="1"/>
</dbReference>
<dbReference type="Pfam" id="PF04453">
    <property type="entry name" value="LptD"/>
    <property type="match status" value="1"/>
</dbReference>
<dbReference type="InterPro" id="IPR020889">
    <property type="entry name" value="LipoPS_assembly_LptD"/>
</dbReference>
<dbReference type="STRING" id="1280953.HOC_09334"/>
<dbReference type="OrthoDB" id="9760225at2"/>
<dbReference type="InterPro" id="IPR045659">
    <property type="entry name" value="LptD_2"/>
</dbReference>
<comment type="similarity">
    <text evidence="1">Belongs to the LptD family.</text>
</comment>
<accession>A0A059G825</accession>
<comment type="caution">
    <text evidence="1">Lacks conserved residue(s) required for the propagation of feature annotation.</text>
</comment>
<evidence type="ECO:0000313" key="5">
    <source>
        <dbReference type="Proteomes" id="UP000024942"/>
    </source>
</evidence>
<evidence type="ECO:0000259" key="3">
    <source>
        <dbReference type="Pfam" id="PF19838"/>
    </source>
</evidence>
<protein>
    <recommendedName>
        <fullName evidence="1">LPS-assembly protein LptD</fullName>
    </recommendedName>
</protein>
<dbReference type="InterPro" id="IPR050218">
    <property type="entry name" value="LptD"/>
</dbReference>
<dbReference type="GO" id="GO:1990351">
    <property type="term" value="C:transporter complex"/>
    <property type="evidence" value="ECO:0007669"/>
    <property type="project" value="TreeGrafter"/>
</dbReference>
<dbReference type="PANTHER" id="PTHR30189:SF1">
    <property type="entry name" value="LPS-ASSEMBLY PROTEIN LPTD"/>
    <property type="match status" value="1"/>
</dbReference>
<proteinExistence type="inferred from homology"/>
<dbReference type="InterPro" id="IPR007543">
    <property type="entry name" value="LptD_C"/>
</dbReference>
<dbReference type="PATRIC" id="fig|1280953.3.peg.1884"/>
<dbReference type="GO" id="GO:0043165">
    <property type="term" value="P:Gram-negative-bacterium-type cell outer membrane assembly"/>
    <property type="evidence" value="ECO:0007669"/>
    <property type="project" value="UniProtKB-UniRule"/>
</dbReference>
<organism evidence="4 5">
    <name type="scientific">Hyphomonas oceanitis SCH89</name>
    <dbReference type="NCBI Taxonomy" id="1280953"/>
    <lineage>
        <taxon>Bacteria</taxon>
        <taxon>Pseudomonadati</taxon>
        <taxon>Pseudomonadota</taxon>
        <taxon>Alphaproteobacteria</taxon>
        <taxon>Hyphomonadales</taxon>
        <taxon>Hyphomonadaceae</taxon>
        <taxon>Hyphomonas</taxon>
    </lineage>
</organism>
<feature type="domain" description="LptD C-terminal" evidence="2">
    <location>
        <begin position="266"/>
        <end position="617"/>
    </location>
</feature>
<reference evidence="4 5" key="1">
    <citation type="journal article" date="2014" name="Antonie Van Leeuwenhoek">
        <title>Hyphomonas beringensis sp. nov. and Hyphomonas chukchiensis sp. nov., isolated from surface seawater of the Bering Sea and Chukchi Sea.</title>
        <authorList>
            <person name="Li C."/>
            <person name="Lai Q."/>
            <person name="Li G."/>
            <person name="Dong C."/>
            <person name="Wang J."/>
            <person name="Liao Y."/>
            <person name="Shao Z."/>
        </authorList>
    </citation>
    <scope>NUCLEOTIDE SEQUENCE [LARGE SCALE GENOMIC DNA]</scope>
    <source>
        <strain evidence="4 5">SCH89</strain>
    </source>
</reference>
<evidence type="ECO:0000256" key="1">
    <source>
        <dbReference type="HAMAP-Rule" id="MF_01411"/>
    </source>
</evidence>
<name>A0A059G825_9PROT</name>
<dbReference type="Pfam" id="PF19838">
    <property type="entry name" value="LptD_2"/>
    <property type="match status" value="1"/>
</dbReference>
<evidence type="ECO:0000313" key="4">
    <source>
        <dbReference type="EMBL" id="KDA02638.1"/>
    </source>
</evidence>
<keyword evidence="1" id="KW-0472">Membrane</keyword>
<comment type="caution">
    <text evidence="4">The sequence shown here is derived from an EMBL/GenBank/DDBJ whole genome shotgun (WGS) entry which is preliminary data.</text>
</comment>
<comment type="subunit">
    <text evidence="1">Component of the lipopolysaccharide transport and assembly complex.</text>
</comment>
<gene>
    <name evidence="1" type="primary">lptD</name>
    <name evidence="4" type="ORF">HOC_09334</name>
</gene>
<evidence type="ECO:0000259" key="2">
    <source>
        <dbReference type="Pfam" id="PF04453"/>
    </source>
</evidence>
<feature type="domain" description="LPS-assembly protein LptD central" evidence="3">
    <location>
        <begin position="157"/>
        <end position="250"/>
    </location>
</feature>
<dbReference type="Gene3D" id="2.60.450.10">
    <property type="entry name" value="Lipopolysaccharide (LPS) transport protein A like domain"/>
    <property type="match status" value="1"/>
</dbReference>
<dbReference type="HAMAP" id="MF_01411">
    <property type="entry name" value="LPS_assembly_LptD"/>
    <property type="match status" value="1"/>
</dbReference>
<keyword evidence="1" id="KW-0998">Cell outer membrane</keyword>
<dbReference type="GO" id="GO:0009279">
    <property type="term" value="C:cell outer membrane"/>
    <property type="evidence" value="ECO:0007669"/>
    <property type="project" value="UniProtKB-SubCell"/>
</dbReference>
<comment type="subcellular location">
    <subcellularLocation>
        <location evidence="1">Cell outer membrane</location>
    </subcellularLocation>
</comment>